<gene>
    <name evidence="2" type="ORF">LCGC14_2052600</name>
</gene>
<dbReference type="PROSITE" id="PS51387">
    <property type="entry name" value="FAD_PCMH"/>
    <property type="match status" value="1"/>
</dbReference>
<proteinExistence type="predicted"/>
<dbReference type="Pfam" id="PF00941">
    <property type="entry name" value="FAD_binding_5"/>
    <property type="match status" value="1"/>
</dbReference>
<dbReference type="InterPro" id="IPR036683">
    <property type="entry name" value="CO_DH_flav_C_dom_sf"/>
</dbReference>
<name>A0A0F9ENI4_9ZZZZ</name>
<dbReference type="SUPFAM" id="SSF55447">
    <property type="entry name" value="CO dehydrogenase flavoprotein C-terminal domain-like"/>
    <property type="match status" value="1"/>
</dbReference>
<feature type="domain" description="FAD-binding PCMH-type" evidence="1">
    <location>
        <begin position="1"/>
        <end position="172"/>
    </location>
</feature>
<dbReference type="SUPFAM" id="SSF56176">
    <property type="entry name" value="FAD-binding/transporter-associated domain-like"/>
    <property type="match status" value="1"/>
</dbReference>
<dbReference type="Gene3D" id="3.30.390.50">
    <property type="entry name" value="CO dehydrogenase flavoprotein, C-terminal domain"/>
    <property type="match status" value="1"/>
</dbReference>
<dbReference type="InterPro" id="IPR002346">
    <property type="entry name" value="Mopterin_DH_FAD-bd"/>
</dbReference>
<evidence type="ECO:0000313" key="2">
    <source>
        <dbReference type="EMBL" id="KKL75668.1"/>
    </source>
</evidence>
<evidence type="ECO:0000259" key="1">
    <source>
        <dbReference type="PROSITE" id="PS51387"/>
    </source>
</evidence>
<dbReference type="SMART" id="SM01092">
    <property type="entry name" value="CO_deh_flav_C"/>
    <property type="match status" value="1"/>
</dbReference>
<dbReference type="PANTHER" id="PTHR42659">
    <property type="entry name" value="XANTHINE DEHYDROGENASE SUBUNIT C-RELATED"/>
    <property type="match status" value="1"/>
</dbReference>
<dbReference type="PANTHER" id="PTHR42659:SF9">
    <property type="entry name" value="XANTHINE DEHYDROGENASE FAD-BINDING SUBUNIT XDHB-RELATED"/>
    <property type="match status" value="1"/>
</dbReference>
<dbReference type="Gene3D" id="3.30.465.10">
    <property type="match status" value="1"/>
</dbReference>
<dbReference type="InterPro" id="IPR005107">
    <property type="entry name" value="CO_DH_flav_C"/>
</dbReference>
<dbReference type="InterPro" id="IPR036318">
    <property type="entry name" value="FAD-bd_PCMH-like_sf"/>
</dbReference>
<dbReference type="AlphaFoldDB" id="A0A0F9ENI4"/>
<dbReference type="GO" id="GO:0016491">
    <property type="term" value="F:oxidoreductase activity"/>
    <property type="evidence" value="ECO:0007669"/>
    <property type="project" value="InterPro"/>
</dbReference>
<sequence length="281" mass="30396">MVEAYRPQNYKQALELMGEERVVPFAGGTDLMVKSGGLSGCAVELDCPAMFIGHLEELKKVEADENCIRIGAACTYAQILENRSVPGILKTAVLRLATPAIRNAGTIGGNICSASPAGDTLPVLYALDASVVLESVNDTRTLTIREFITGPGETFIKNIELLKEVVIPNKNFDAVFYRKVGTGVVNSLSKVSFTGLAVIEEGAVSGIRVSFGAVGPTVVRSKKIEDHITGKNLLEIKKMVPQLARSYSALIDPLDDQRSTACYRKSVSLRLLEHFLRNVLK</sequence>
<dbReference type="GO" id="GO:0071949">
    <property type="term" value="F:FAD binding"/>
    <property type="evidence" value="ECO:0007669"/>
    <property type="project" value="InterPro"/>
</dbReference>
<protein>
    <recommendedName>
        <fullName evidence="1">FAD-binding PCMH-type domain-containing protein</fullName>
    </recommendedName>
</protein>
<dbReference type="EMBL" id="LAZR01024284">
    <property type="protein sequence ID" value="KKL75668.1"/>
    <property type="molecule type" value="Genomic_DNA"/>
</dbReference>
<reference evidence="2" key="1">
    <citation type="journal article" date="2015" name="Nature">
        <title>Complex archaea that bridge the gap between prokaryotes and eukaryotes.</title>
        <authorList>
            <person name="Spang A."/>
            <person name="Saw J.H."/>
            <person name="Jorgensen S.L."/>
            <person name="Zaremba-Niedzwiedzka K."/>
            <person name="Martijn J."/>
            <person name="Lind A.E."/>
            <person name="van Eijk R."/>
            <person name="Schleper C."/>
            <person name="Guy L."/>
            <person name="Ettema T.J."/>
        </authorList>
    </citation>
    <scope>NUCLEOTIDE SEQUENCE</scope>
</reference>
<comment type="caution">
    <text evidence="2">The sequence shown here is derived from an EMBL/GenBank/DDBJ whole genome shotgun (WGS) entry which is preliminary data.</text>
</comment>
<organism evidence="2">
    <name type="scientific">marine sediment metagenome</name>
    <dbReference type="NCBI Taxonomy" id="412755"/>
    <lineage>
        <taxon>unclassified sequences</taxon>
        <taxon>metagenomes</taxon>
        <taxon>ecological metagenomes</taxon>
    </lineage>
</organism>
<dbReference type="InterPro" id="IPR051312">
    <property type="entry name" value="Diverse_Substr_Oxidored"/>
</dbReference>
<dbReference type="InterPro" id="IPR016169">
    <property type="entry name" value="FAD-bd_PCMH_sub2"/>
</dbReference>
<dbReference type="InterPro" id="IPR016166">
    <property type="entry name" value="FAD-bd_PCMH"/>
</dbReference>
<dbReference type="Pfam" id="PF03450">
    <property type="entry name" value="CO_deh_flav_C"/>
    <property type="match status" value="1"/>
</dbReference>
<accession>A0A0F9ENI4</accession>